<gene>
    <name evidence="1" type="ORF">PUN28_000444</name>
</gene>
<dbReference type="Proteomes" id="UP001430953">
    <property type="component" value="Unassembled WGS sequence"/>
</dbReference>
<proteinExistence type="predicted"/>
<comment type="caution">
    <text evidence="1">The sequence shown here is derived from an EMBL/GenBank/DDBJ whole genome shotgun (WGS) entry which is preliminary data.</text>
</comment>
<organism evidence="1 2">
    <name type="scientific">Cardiocondyla obscurior</name>
    <dbReference type="NCBI Taxonomy" id="286306"/>
    <lineage>
        <taxon>Eukaryota</taxon>
        <taxon>Metazoa</taxon>
        <taxon>Ecdysozoa</taxon>
        <taxon>Arthropoda</taxon>
        <taxon>Hexapoda</taxon>
        <taxon>Insecta</taxon>
        <taxon>Pterygota</taxon>
        <taxon>Neoptera</taxon>
        <taxon>Endopterygota</taxon>
        <taxon>Hymenoptera</taxon>
        <taxon>Apocrita</taxon>
        <taxon>Aculeata</taxon>
        <taxon>Formicoidea</taxon>
        <taxon>Formicidae</taxon>
        <taxon>Myrmicinae</taxon>
        <taxon>Cardiocondyla</taxon>
    </lineage>
</organism>
<name>A0AAW2GZG9_9HYME</name>
<evidence type="ECO:0000313" key="1">
    <source>
        <dbReference type="EMBL" id="KAL0132701.1"/>
    </source>
</evidence>
<keyword evidence="2" id="KW-1185">Reference proteome</keyword>
<sequence length="130" mass="15419">MRLRGLKFFIYDVFTIFRLLARIDEARLGIHWRPIRIRRHGREHCPINNERYTGSLELNGVYALYYVAKLKSYTIVFFRDPCTVLEPRVYDLRGVTCLFSVTHGIFIRRQGGGREEVYTWHTDTQTSVFA</sequence>
<dbReference type="AlphaFoldDB" id="A0AAW2GZG9"/>
<accession>A0AAW2GZG9</accession>
<dbReference type="EMBL" id="JADYXP020000001">
    <property type="protein sequence ID" value="KAL0132701.1"/>
    <property type="molecule type" value="Genomic_DNA"/>
</dbReference>
<evidence type="ECO:0000313" key="2">
    <source>
        <dbReference type="Proteomes" id="UP001430953"/>
    </source>
</evidence>
<protein>
    <submittedName>
        <fullName evidence="1">Uncharacterized protein</fullName>
    </submittedName>
</protein>
<reference evidence="1 2" key="1">
    <citation type="submission" date="2023-03" db="EMBL/GenBank/DDBJ databases">
        <title>High recombination rates correlate with genetic variation in Cardiocondyla obscurior ants.</title>
        <authorList>
            <person name="Errbii M."/>
        </authorList>
    </citation>
    <scope>NUCLEOTIDE SEQUENCE [LARGE SCALE GENOMIC DNA]</scope>
    <source>
        <strain evidence="1">Alpha-2009</strain>
        <tissue evidence="1">Whole body</tissue>
    </source>
</reference>